<proteinExistence type="inferred from homology"/>
<dbReference type="PROSITE" id="PS00098">
    <property type="entry name" value="THIOLASE_1"/>
    <property type="match status" value="1"/>
</dbReference>
<comment type="caution">
    <text evidence="8">The sequence shown here is derived from an EMBL/GenBank/DDBJ whole genome shotgun (WGS) entry which is preliminary data.</text>
</comment>
<dbReference type="AlphaFoldDB" id="A0A259TW00"/>
<organism evidence="8 9">
    <name type="scientific">Rubricoccus marinus</name>
    <dbReference type="NCBI Taxonomy" id="716817"/>
    <lineage>
        <taxon>Bacteria</taxon>
        <taxon>Pseudomonadati</taxon>
        <taxon>Rhodothermota</taxon>
        <taxon>Rhodothermia</taxon>
        <taxon>Rhodothermales</taxon>
        <taxon>Rubricoccaceae</taxon>
        <taxon>Rubricoccus</taxon>
    </lineage>
</organism>
<dbReference type="FunCoup" id="A0A259TW00">
    <property type="interactions" value="426"/>
</dbReference>
<name>A0A259TW00_9BACT</name>
<feature type="active site" description="Proton acceptor" evidence="4">
    <location>
        <position position="346"/>
    </location>
</feature>
<protein>
    <submittedName>
        <fullName evidence="8">Acetyl-CoA acetyltransferase</fullName>
    </submittedName>
</protein>
<dbReference type="InParanoid" id="A0A259TW00"/>
<dbReference type="Proteomes" id="UP000216446">
    <property type="component" value="Unassembled WGS sequence"/>
</dbReference>
<dbReference type="Gene3D" id="3.40.47.10">
    <property type="match status" value="2"/>
</dbReference>
<dbReference type="InterPro" id="IPR020615">
    <property type="entry name" value="Thiolase_acyl_enz_int_AS"/>
</dbReference>
<dbReference type="InterPro" id="IPR002155">
    <property type="entry name" value="Thiolase"/>
</dbReference>
<gene>
    <name evidence="8" type="ORF">BSZ36_01670</name>
</gene>
<dbReference type="InterPro" id="IPR020613">
    <property type="entry name" value="Thiolase_CS"/>
</dbReference>
<dbReference type="InterPro" id="IPR020616">
    <property type="entry name" value="Thiolase_N"/>
</dbReference>
<evidence type="ECO:0000259" key="6">
    <source>
        <dbReference type="Pfam" id="PF00108"/>
    </source>
</evidence>
<reference evidence="8 9" key="1">
    <citation type="submission" date="2016-11" db="EMBL/GenBank/DDBJ databases">
        <title>Study of marine rhodopsin-containing bacteria.</title>
        <authorList>
            <person name="Yoshizawa S."/>
            <person name="Kumagai Y."/>
            <person name="Kogure K."/>
        </authorList>
    </citation>
    <scope>NUCLEOTIDE SEQUENCE [LARGE SCALE GENOMIC DNA]</scope>
    <source>
        <strain evidence="8 9">SG-29</strain>
    </source>
</reference>
<keyword evidence="3 5" id="KW-0012">Acyltransferase</keyword>
<dbReference type="PANTHER" id="PTHR18919">
    <property type="entry name" value="ACETYL-COA C-ACYLTRANSFERASE"/>
    <property type="match status" value="1"/>
</dbReference>
<dbReference type="PIRSF" id="PIRSF000429">
    <property type="entry name" value="Ac-CoA_Ac_transf"/>
    <property type="match status" value="1"/>
</dbReference>
<dbReference type="InterPro" id="IPR020617">
    <property type="entry name" value="Thiolase_C"/>
</dbReference>
<dbReference type="NCBIfam" id="TIGR01930">
    <property type="entry name" value="AcCoA-C-Actrans"/>
    <property type="match status" value="1"/>
</dbReference>
<dbReference type="PROSITE" id="PS00737">
    <property type="entry name" value="THIOLASE_2"/>
    <property type="match status" value="1"/>
</dbReference>
<dbReference type="Pfam" id="PF00108">
    <property type="entry name" value="Thiolase_N"/>
    <property type="match status" value="1"/>
</dbReference>
<evidence type="ECO:0000256" key="5">
    <source>
        <dbReference type="RuleBase" id="RU003557"/>
    </source>
</evidence>
<feature type="domain" description="Thiolase C-terminal" evidence="7">
    <location>
        <begin position="268"/>
        <end position="389"/>
    </location>
</feature>
<dbReference type="OrthoDB" id="9764892at2"/>
<dbReference type="PANTHER" id="PTHR18919:SF138">
    <property type="entry name" value="ACETYL-COA C-ACETYLTRANSFERASE"/>
    <property type="match status" value="1"/>
</dbReference>
<evidence type="ECO:0000256" key="2">
    <source>
        <dbReference type="ARBA" id="ARBA00022679"/>
    </source>
</evidence>
<dbReference type="PROSITE" id="PS00099">
    <property type="entry name" value="THIOLASE_3"/>
    <property type="match status" value="1"/>
</dbReference>
<dbReference type="EMBL" id="MQWB01000001">
    <property type="protein sequence ID" value="OZC01807.1"/>
    <property type="molecule type" value="Genomic_DNA"/>
</dbReference>
<sequence>MASVILSAARTPVGSFNGALSSVPAPQLGSAALTGAMERAGIQGSDLSEVILGNVVTAGEGQAPARQAALGADIPDSVPCLTINKVCGSGMKAVLLADQAIRAGDADVVAAGGMENMSMAPFLLDKARTGYGYGNGTLIDSLFHDGLRDAYDGNAMGVAADLCGDTCNVPRERQDAFSIESYTRAQASMENGRFAQEIVPVTIKGRKGDTVVEQDEEPPRTNFDKIPSLRAVFTKDGTVTAANASTINDGAAAMIVASEEWASANGKKPLAKIVATSQHSQKPVEFTTAPIEAINKVLHKAGLSLDDIDLFEINEAFAVVALAAQDALGIPSEKLNVRGGSVAVGHPIGASGARIMTTLLYAMEEADARYGLAAICIGGGEATAIILERGA</sequence>
<evidence type="ECO:0000313" key="9">
    <source>
        <dbReference type="Proteomes" id="UP000216446"/>
    </source>
</evidence>
<keyword evidence="9" id="KW-1185">Reference proteome</keyword>
<dbReference type="SUPFAM" id="SSF53901">
    <property type="entry name" value="Thiolase-like"/>
    <property type="match status" value="2"/>
</dbReference>
<dbReference type="CDD" id="cd00751">
    <property type="entry name" value="thiolase"/>
    <property type="match status" value="1"/>
</dbReference>
<dbReference type="RefSeq" id="WP_094545427.1">
    <property type="nucleotide sequence ID" value="NZ_MQWB01000001.1"/>
</dbReference>
<comment type="similarity">
    <text evidence="1 5">Belongs to the thiolase-like superfamily. Thiolase family.</text>
</comment>
<dbReference type="Pfam" id="PF02803">
    <property type="entry name" value="Thiolase_C"/>
    <property type="match status" value="1"/>
</dbReference>
<evidence type="ECO:0000256" key="3">
    <source>
        <dbReference type="ARBA" id="ARBA00023315"/>
    </source>
</evidence>
<evidence type="ECO:0000256" key="1">
    <source>
        <dbReference type="ARBA" id="ARBA00010982"/>
    </source>
</evidence>
<evidence type="ECO:0000259" key="7">
    <source>
        <dbReference type="Pfam" id="PF02803"/>
    </source>
</evidence>
<feature type="domain" description="Thiolase N-terminal" evidence="6">
    <location>
        <begin position="4"/>
        <end position="260"/>
    </location>
</feature>
<accession>A0A259TW00</accession>
<keyword evidence="2 5" id="KW-0808">Transferase</keyword>
<dbReference type="GO" id="GO:0003988">
    <property type="term" value="F:acetyl-CoA C-acyltransferase activity"/>
    <property type="evidence" value="ECO:0007669"/>
    <property type="project" value="UniProtKB-ARBA"/>
</dbReference>
<feature type="active site" description="Acyl-thioester intermediate" evidence="4">
    <location>
        <position position="87"/>
    </location>
</feature>
<evidence type="ECO:0000313" key="8">
    <source>
        <dbReference type="EMBL" id="OZC01807.1"/>
    </source>
</evidence>
<evidence type="ECO:0000256" key="4">
    <source>
        <dbReference type="PIRSR" id="PIRSR000429-1"/>
    </source>
</evidence>
<feature type="active site" description="Proton acceptor" evidence="4">
    <location>
        <position position="376"/>
    </location>
</feature>
<dbReference type="FunFam" id="3.40.47.10:FF:000010">
    <property type="entry name" value="Acetyl-CoA acetyltransferase (Thiolase)"/>
    <property type="match status" value="1"/>
</dbReference>
<dbReference type="InterPro" id="IPR016039">
    <property type="entry name" value="Thiolase-like"/>
</dbReference>
<dbReference type="InterPro" id="IPR020610">
    <property type="entry name" value="Thiolase_AS"/>
</dbReference>